<evidence type="ECO:0000313" key="2">
    <source>
        <dbReference type="EMBL" id="RED48088.1"/>
    </source>
</evidence>
<dbReference type="Gene3D" id="3.40.220.10">
    <property type="entry name" value="Leucine Aminopeptidase, subunit E, domain 1"/>
    <property type="match status" value="1"/>
</dbReference>
<dbReference type="PANTHER" id="PTHR11106">
    <property type="entry name" value="GANGLIOSIDE INDUCED DIFFERENTIATION ASSOCIATED PROTEIN 2-RELATED"/>
    <property type="match status" value="1"/>
</dbReference>
<feature type="domain" description="Macro" evidence="1">
    <location>
        <begin position="1"/>
        <end position="172"/>
    </location>
</feature>
<proteinExistence type="predicted"/>
<accession>A0A3D9HF34</accession>
<dbReference type="CDD" id="cd02908">
    <property type="entry name" value="Macro_OAADPr_deacetylase"/>
    <property type="match status" value="1"/>
</dbReference>
<sequence length="175" mass="18331">MVESAIKLVRANIATLDVDAIVNAANKSLLGGGGVDGVIHAAAGPGLKEECRAFGGCPTGEVRITSGHSLKARHVIHAVGPVWKGGGDGEEDLLAQTYRNILKAASDYGLGRVAIPAISTGAYCFPVELAIGIAVREIRAGLEQADQPMEIIFCCFDRKTVKIYEKALGMVAQET</sequence>
<dbReference type="GO" id="GO:0019213">
    <property type="term" value="F:deacetylase activity"/>
    <property type="evidence" value="ECO:0007669"/>
    <property type="project" value="TreeGrafter"/>
</dbReference>
<dbReference type="RefSeq" id="WP_115937711.1">
    <property type="nucleotide sequence ID" value="NZ_QRDW01000008.1"/>
</dbReference>
<evidence type="ECO:0000313" key="3">
    <source>
        <dbReference type="Proteomes" id="UP000256845"/>
    </source>
</evidence>
<name>A0A3D9HF34_9PROT</name>
<dbReference type="AlphaFoldDB" id="A0A3D9HF34"/>
<dbReference type="InterPro" id="IPR002589">
    <property type="entry name" value="Macro_dom"/>
</dbReference>
<reference evidence="2 3" key="1">
    <citation type="submission" date="2018-07" db="EMBL/GenBank/DDBJ databases">
        <title>Genomic Encyclopedia of Type Strains, Phase III (KMG-III): the genomes of soil and plant-associated and newly described type strains.</title>
        <authorList>
            <person name="Whitman W."/>
        </authorList>
    </citation>
    <scope>NUCLEOTIDE SEQUENCE [LARGE SCALE GENOMIC DNA]</scope>
    <source>
        <strain evidence="2 3">CECT 8488</strain>
    </source>
</reference>
<dbReference type="EMBL" id="QRDW01000008">
    <property type="protein sequence ID" value="RED48088.1"/>
    <property type="molecule type" value="Genomic_DNA"/>
</dbReference>
<dbReference type="SUPFAM" id="SSF52949">
    <property type="entry name" value="Macro domain-like"/>
    <property type="match status" value="1"/>
</dbReference>
<dbReference type="Proteomes" id="UP000256845">
    <property type="component" value="Unassembled WGS sequence"/>
</dbReference>
<protein>
    <submittedName>
        <fullName evidence="2">O-acetyl-ADP-ribose deacetylase (Regulator of RNase III)</fullName>
    </submittedName>
</protein>
<gene>
    <name evidence="2" type="ORF">DFP90_108106</name>
</gene>
<dbReference type="SMART" id="SM00506">
    <property type="entry name" value="A1pp"/>
    <property type="match status" value="1"/>
</dbReference>
<dbReference type="PROSITE" id="PS51154">
    <property type="entry name" value="MACRO"/>
    <property type="match status" value="1"/>
</dbReference>
<dbReference type="InterPro" id="IPR043472">
    <property type="entry name" value="Macro_dom-like"/>
</dbReference>
<keyword evidence="3" id="KW-1185">Reference proteome</keyword>
<dbReference type="Pfam" id="PF01661">
    <property type="entry name" value="Macro"/>
    <property type="match status" value="1"/>
</dbReference>
<dbReference type="OrthoDB" id="6194521at2"/>
<dbReference type="PANTHER" id="PTHR11106:SF27">
    <property type="entry name" value="MACRO DOMAIN-CONTAINING PROTEIN"/>
    <property type="match status" value="1"/>
</dbReference>
<evidence type="ECO:0000259" key="1">
    <source>
        <dbReference type="PROSITE" id="PS51154"/>
    </source>
</evidence>
<comment type="caution">
    <text evidence="2">The sequence shown here is derived from an EMBL/GenBank/DDBJ whole genome shotgun (WGS) entry which is preliminary data.</text>
</comment>
<organism evidence="2 3">
    <name type="scientific">Aestuariispira insulae</name>
    <dbReference type="NCBI Taxonomy" id="1461337"/>
    <lineage>
        <taxon>Bacteria</taxon>
        <taxon>Pseudomonadati</taxon>
        <taxon>Pseudomonadota</taxon>
        <taxon>Alphaproteobacteria</taxon>
        <taxon>Rhodospirillales</taxon>
        <taxon>Kiloniellaceae</taxon>
        <taxon>Aestuariispira</taxon>
    </lineage>
</organism>